<evidence type="ECO:0000256" key="8">
    <source>
        <dbReference type="SAM" id="Coils"/>
    </source>
</evidence>
<dbReference type="GO" id="GO:0032968">
    <property type="term" value="P:positive regulation of transcription elongation by RNA polymerase II"/>
    <property type="evidence" value="ECO:0007669"/>
    <property type="project" value="EnsemblFungi"/>
</dbReference>
<organism evidence="10 11">
    <name type="scientific">Torulaspora delbrueckii</name>
    <name type="common">Yeast</name>
    <name type="synonym">Candida colliculosa</name>
    <dbReference type="NCBI Taxonomy" id="4950"/>
    <lineage>
        <taxon>Eukaryota</taxon>
        <taxon>Fungi</taxon>
        <taxon>Dikarya</taxon>
        <taxon>Ascomycota</taxon>
        <taxon>Saccharomycotina</taxon>
        <taxon>Saccharomycetes</taxon>
        <taxon>Saccharomycetales</taxon>
        <taxon>Saccharomycetaceae</taxon>
        <taxon>Torulaspora</taxon>
    </lineage>
</organism>
<gene>
    <name evidence="10" type="primary">TDEL0A07150</name>
    <name evidence="7" type="synonym">MED9</name>
    <name evidence="10" type="ORF">TDEL_0A07150</name>
</gene>
<dbReference type="GO" id="GO:0060261">
    <property type="term" value="P:positive regulation of transcription initiation by RNA polymerase II"/>
    <property type="evidence" value="ECO:0007669"/>
    <property type="project" value="EnsemblFungi"/>
</dbReference>
<dbReference type="STRING" id="1076872.G8ZN53"/>
<keyword evidence="8" id="KW-0175">Coiled coil</keyword>
<dbReference type="AlphaFoldDB" id="G8ZN53"/>
<evidence type="ECO:0000256" key="5">
    <source>
        <dbReference type="ARBA" id="ARBA00023163"/>
    </source>
</evidence>
<dbReference type="GO" id="GO:0051123">
    <property type="term" value="P:RNA polymerase II preinitiation complex assembly"/>
    <property type="evidence" value="ECO:0007669"/>
    <property type="project" value="EnsemblFungi"/>
</dbReference>
<evidence type="ECO:0000256" key="7">
    <source>
        <dbReference type="RuleBase" id="RU364145"/>
    </source>
</evidence>
<dbReference type="InParanoid" id="G8ZN53"/>
<sequence length="160" mass="18266">MSLQNKGLREVQAILLPSMGVPLPPETDDTLIDTDEQGQATEQNQTGTQLATDTANESRPSTSTLTNTAEFIPQLFYSLHQIRKDPNNSAKQLETSTAFIKHRLKSCKALIANNEDCKRLLSKTPEEWHLYIQNREEELQLKRQLLKDFKDKVKTLQESR</sequence>
<keyword evidence="4 7" id="KW-0010">Activator</keyword>
<keyword evidence="11" id="KW-1185">Reference proteome</keyword>
<dbReference type="GO" id="GO:0070847">
    <property type="term" value="C:core mediator complex"/>
    <property type="evidence" value="ECO:0007669"/>
    <property type="project" value="EnsemblFungi"/>
</dbReference>
<evidence type="ECO:0000313" key="10">
    <source>
        <dbReference type="EMBL" id="CCE90047.1"/>
    </source>
</evidence>
<dbReference type="InterPro" id="IPR011425">
    <property type="entry name" value="Med9"/>
</dbReference>
<keyword evidence="3 7" id="KW-0805">Transcription regulation</keyword>
<dbReference type="GO" id="GO:0000122">
    <property type="term" value="P:negative regulation of transcription by RNA polymerase II"/>
    <property type="evidence" value="ECO:0007669"/>
    <property type="project" value="EnsemblFungi"/>
</dbReference>
<reference evidence="10 11" key="1">
    <citation type="journal article" date="2011" name="Proc. Natl. Acad. Sci. U.S.A.">
        <title>Evolutionary erosion of yeast sex chromosomes by mating-type switching accidents.</title>
        <authorList>
            <person name="Gordon J.L."/>
            <person name="Armisen D."/>
            <person name="Proux-Wera E."/>
            <person name="Oheigeartaigh S.S."/>
            <person name="Byrne K.P."/>
            <person name="Wolfe K.H."/>
        </authorList>
    </citation>
    <scope>NUCLEOTIDE SEQUENCE [LARGE SCALE GENOMIC DNA]</scope>
    <source>
        <strain evidence="11">ATCC 10662 / CBS 1146 / NBRC 0425 / NCYC 2629 / NRRL Y-866</strain>
    </source>
</reference>
<comment type="function">
    <text evidence="7">Component of the Mediator complex, a coactivator involved in the regulated transcription of nearly all RNA polymerase II-dependent genes. Mediator functions as a bridge to convey information from gene-specific regulatory proteins to the basal RNA polymerase II transcription machinery. Mediator is recruited to promoters by direct interactions with regulatory proteins and serves as a scaffold for the assembly of a functional preinitiation complex with RNA polymerase II and the general transcription factors.</text>
</comment>
<evidence type="ECO:0000256" key="1">
    <source>
        <dbReference type="ARBA" id="ARBA00004123"/>
    </source>
</evidence>
<dbReference type="KEGG" id="tdl:TDEL_0A07150"/>
<dbReference type="Proteomes" id="UP000005627">
    <property type="component" value="Chromosome 1"/>
</dbReference>
<keyword evidence="5 7" id="KW-0804">Transcription</keyword>
<dbReference type="GO" id="GO:0003713">
    <property type="term" value="F:transcription coactivator activity"/>
    <property type="evidence" value="ECO:0007669"/>
    <property type="project" value="EnsemblFungi"/>
</dbReference>
<dbReference type="GeneID" id="11502769"/>
<dbReference type="GO" id="GO:0005829">
    <property type="term" value="C:cytosol"/>
    <property type="evidence" value="ECO:0007669"/>
    <property type="project" value="EnsemblFungi"/>
</dbReference>
<dbReference type="FunCoup" id="G8ZN53">
    <property type="interactions" value="150"/>
</dbReference>
<keyword evidence="6 7" id="KW-0539">Nucleus</keyword>
<evidence type="ECO:0000256" key="4">
    <source>
        <dbReference type="ARBA" id="ARBA00023159"/>
    </source>
</evidence>
<dbReference type="HOGENOM" id="CLU_143643_0_0_1"/>
<accession>G8ZN53</accession>
<feature type="coiled-coil region" evidence="8">
    <location>
        <begin position="132"/>
        <end position="159"/>
    </location>
</feature>
<protein>
    <recommendedName>
        <fullName evidence="7">Mediator of RNA polymerase II transcription subunit 9</fullName>
    </recommendedName>
    <alternativeName>
        <fullName evidence="7">Mediator complex subunit 9</fullName>
    </alternativeName>
</protein>
<evidence type="ECO:0000256" key="2">
    <source>
        <dbReference type="ARBA" id="ARBA00008089"/>
    </source>
</evidence>
<evidence type="ECO:0000313" key="11">
    <source>
        <dbReference type="Proteomes" id="UP000005627"/>
    </source>
</evidence>
<comment type="subcellular location">
    <subcellularLocation>
        <location evidence="1 7">Nucleus</location>
    </subcellularLocation>
</comment>
<dbReference type="GO" id="GO:0005198">
    <property type="term" value="F:structural molecule activity"/>
    <property type="evidence" value="ECO:0007669"/>
    <property type="project" value="EnsemblFungi"/>
</dbReference>
<dbReference type="eggNOG" id="ENOG502S8AG">
    <property type="taxonomic scope" value="Eukaryota"/>
</dbReference>
<evidence type="ECO:0000256" key="9">
    <source>
        <dbReference type="SAM" id="MobiDB-lite"/>
    </source>
</evidence>
<feature type="region of interest" description="Disordered" evidence="9">
    <location>
        <begin position="38"/>
        <end position="64"/>
    </location>
</feature>
<dbReference type="EMBL" id="HE616742">
    <property type="protein sequence ID" value="CCE90047.1"/>
    <property type="molecule type" value="Genomic_DNA"/>
</dbReference>
<comment type="similarity">
    <text evidence="2 7">Belongs to the Mediator complex subunit 9 family.</text>
</comment>
<comment type="subunit">
    <text evidence="7">Component of the Mediator complex.</text>
</comment>
<dbReference type="GO" id="GO:0016592">
    <property type="term" value="C:mediator complex"/>
    <property type="evidence" value="ECO:0007669"/>
    <property type="project" value="InterPro"/>
</dbReference>
<proteinExistence type="inferred from homology"/>
<dbReference type="RefSeq" id="XP_003679258.1">
    <property type="nucleotide sequence ID" value="XM_003679210.1"/>
</dbReference>
<name>G8ZN53_TORDE</name>
<dbReference type="OrthoDB" id="4069563at2759"/>
<evidence type="ECO:0000256" key="6">
    <source>
        <dbReference type="ARBA" id="ARBA00023242"/>
    </source>
</evidence>
<evidence type="ECO:0000256" key="3">
    <source>
        <dbReference type="ARBA" id="ARBA00023015"/>
    </source>
</evidence>
<dbReference type="Pfam" id="PF07544">
    <property type="entry name" value="Med9"/>
    <property type="match status" value="1"/>
</dbReference>